<evidence type="ECO:0000256" key="1">
    <source>
        <dbReference type="ARBA" id="ARBA00022801"/>
    </source>
</evidence>
<comment type="caution">
    <text evidence="2">Lacks conserved residue(s) required for the propagation of feature annotation.</text>
</comment>
<feature type="domain" description="Phosphoesterase HXTX" evidence="3">
    <location>
        <begin position="25"/>
        <end position="101"/>
    </location>
</feature>
<protein>
    <recommendedName>
        <fullName evidence="2">RNA 2',3'-cyclic phosphodiesterase</fullName>
        <shortName evidence="2">RNA 2',3'-CPDase</shortName>
        <ecNumber evidence="2">3.1.4.58</ecNumber>
    </recommendedName>
</protein>
<accession>A0ABT8EF89</accession>
<reference evidence="4" key="1">
    <citation type="submission" date="2021-11" db="EMBL/GenBank/DDBJ databases">
        <title>Draft genome sequence of Alcaligenes endophyticus type strain CCUG 75668T.</title>
        <authorList>
            <person name="Salva-Serra F."/>
            <person name="Duran R.E."/>
            <person name="Seeger M."/>
            <person name="Moore E.R.B."/>
            <person name="Jaen-Luchoro D."/>
        </authorList>
    </citation>
    <scope>NUCLEOTIDE SEQUENCE</scope>
    <source>
        <strain evidence="4">CCUG 75668</strain>
    </source>
</reference>
<evidence type="ECO:0000256" key="2">
    <source>
        <dbReference type="HAMAP-Rule" id="MF_01940"/>
    </source>
</evidence>
<feature type="active site" description="Proton acceptor" evidence="2">
    <location>
        <position position="141"/>
    </location>
</feature>
<organism evidence="4 5">
    <name type="scientific">Alcaligenes endophyticus</name>
    <dbReference type="NCBI Taxonomy" id="1929088"/>
    <lineage>
        <taxon>Bacteria</taxon>
        <taxon>Pseudomonadati</taxon>
        <taxon>Pseudomonadota</taxon>
        <taxon>Betaproteobacteria</taxon>
        <taxon>Burkholderiales</taxon>
        <taxon>Alcaligenaceae</taxon>
        <taxon>Alcaligenes</taxon>
    </lineage>
</organism>
<sequence length="196" mass="22297">MSMDTYLWQTLPLHVQLRCFIGLWPEPSALGHLERLAAQAQGKYGGRAMLAEHMHLTLAFMGASPVGRLKQLLPALQTISWEPLALRLNRVGLFERAAVLWLGPDAAQSDALKQLRERHEFLWQLLQERGWKRTERDFIPHVSLLRHCQAVTIESEQVEPEVPIYCRQAYLIASVPTHQGSQYRVLCQLGTAVNVV</sequence>
<dbReference type="InterPro" id="IPR004175">
    <property type="entry name" value="RNA_CPDase"/>
</dbReference>
<comment type="similarity">
    <text evidence="2">Belongs to the 2H phosphoesterase superfamily. ThpR family.</text>
</comment>
<feature type="short sequence motif" description="HXTX 1" evidence="2">
    <location>
        <begin position="55"/>
        <end position="58"/>
    </location>
</feature>
<gene>
    <name evidence="4" type="primary">thpR</name>
    <name evidence="4" type="ORF">LMS43_01325</name>
</gene>
<dbReference type="InterPro" id="IPR014051">
    <property type="entry name" value="Phosphoesterase_HXTX"/>
</dbReference>
<comment type="catalytic activity">
    <reaction evidence="2">
        <text>a 3'-end 2',3'-cyclophospho-ribonucleotide-RNA + H2O = a 3'-end 2'-phospho-ribonucleotide-RNA + H(+)</text>
        <dbReference type="Rhea" id="RHEA:11828"/>
        <dbReference type="Rhea" id="RHEA-COMP:10464"/>
        <dbReference type="Rhea" id="RHEA-COMP:17353"/>
        <dbReference type="ChEBI" id="CHEBI:15377"/>
        <dbReference type="ChEBI" id="CHEBI:15378"/>
        <dbReference type="ChEBI" id="CHEBI:83064"/>
        <dbReference type="ChEBI" id="CHEBI:173113"/>
        <dbReference type="EC" id="3.1.4.58"/>
    </reaction>
</comment>
<dbReference type="Proteomes" id="UP001168613">
    <property type="component" value="Unassembled WGS sequence"/>
</dbReference>
<proteinExistence type="inferred from homology"/>
<dbReference type="EMBL" id="JAJHNU010000001">
    <property type="protein sequence ID" value="MDN4119920.1"/>
    <property type="molecule type" value="Genomic_DNA"/>
</dbReference>
<dbReference type="PANTHER" id="PTHR35561:SF1">
    <property type="entry name" value="RNA 2',3'-CYCLIC PHOSPHODIESTERASE"/>
    <property type="match status" value="1"/>
</dbReference>
<evidence type="ECO:0000313" key="5">
    <source>
        <dbReference type="Proteomes" id="UP001168613"/>
    </source>
</evidence>
<dbReference type="PANTHER" id="PTHR35561">
    <property type="entry name" value="RNA 2',3'-CYCLIC PHOSPHODIESTERASE"/>
    <property type="match status" value="1"/>
</dbReference>
<keyword evidence="5" id="KW-1185">Reference proteome</keyword>
<dbReference type="HAMAP" id="MF_01940">
    <property type="entry name" value="RNA_CPDase"/>
    <property type="match status" value="1"/>
</dbReference>
<evidence type="ECO:0000259" key="3">
    <source>
        <dbReference type="Pfam" id="PF02834"/>
    </source>
</evidence>
<dbReference type="InterPro" id="IPR009097">
    <property type="entry name" value="Cyclic_Pdiesterase"/>
</dbReference>
<evidence type="ECO:0000313" key="4">
    <source>
        <dbReference type="EMBL" id="MDN4119920.1"/>
    </source>
</evidence>
<name>A0ABT8EF89_9BURK</name>
<feature type="active site" description="Proton donor" evidence="2">
    <location>
        <position position="55"/>
    </location>
</feature>
<dbReference type="Gene3D" id="3.90.1140.10">
    <property type="entry name" value="Cyclic phosphodiesterase"/>
    <property type="match status" value="1"/>
</dbReference>
<dbReference type="EC" id="3.1.4.58" evidence="2"/>
<comment type="function">
    <text evidence="2">Hydrolyzes RNA 2',3'-cyclic phosphodiester to an RNA 2'-phosphomonoester.</text>
</comment>
<dbReference type="SUPFAM" id="SSF55144">
    <property type="entry name" value="LigT-like"/>
    <property type="match status" value="1"/>
</dbReference>
<dbReference type="Pfam" id="PF02834">
    <property type="entry name" value="LigT_PEase"/>
    <property type="match status" value="1"/>
</dbReference>
<keyword evidence="1 2" id="KW-0378">Hydrolase</keyword>
<comment type="caution">
    <text evidence="4">The sequence shown here is derived from an EMBL/GenBank/DDBJ whole genome shotgun (WGS) entry which is preliminary data.</text>
</comment>
<dbReference type="RefSeq" id="WP_266122742.1">
    <property type="nucleotide sequence ID" value="NZ_JAJHNU010000001.1"/>
</dbReference>
<dbReference type="NCBIfam" id="TIGR02258">
    <property type="entry name" value="2_5_ligase"/>
    <property type="match status" value="1"/>
</dbReference>